<keyword evidence="2" id="KW-1185">Reference proteome</keyword>
<proteinExistence type="predicted"/>
<comment type="caution">
    <text evidence="1">The sequence shown here is derived from an EMBL/GenBank/DDBJ whole genome shotgun (WGS) entry which is preliminary data.</text>
</comment>
<sequence>MQSVDWTCRAVGQHRRWQLPRSPIASYCPSESQSHGLAPLRNRISRAFAEVSIGDAYLCTPENYCPNIDFGQNMTWVGWEYPALTRNIGVTRVIRVDPSMNVTSQIWTSRDPPTPNAPRG</sequence>
<dbReference type="Proteomes" id="UP001590950">
    <property type="component" value="Unassembled WGS sequence"/>
</dbReference>
<organism evidence="1 2">
    <name type="scientific">Stereocaulon virgatum</name>
    <dbReference type="NCBI Taxonomy" id="373712"/>
    <lineage>
        <taxon>Eukaryota</taxon>
        <taxon>Fungi</taxon>
        <taxon>Dikarya</taxon>
        <taxon>Ascomycota</taxon>
        <taxon>Pezizomycotina</taxon>
        <taxon>Lecanoromycetes</taxon>
        <taxon>OSLEUM clade</taxon>
        <taxon>Lecanoromycetidae</taxon>
        <taxon>Lecanorales</taxon>
        <taxon>Lecanorineae</taxon>
        <taxon>Stereocaulaceae</taxon>
        <taxon>Stereocaulon</taxon>
    </lineage>
</organism>
<dbReference type="EMBL" id="JBEFKJ010000010">
    <property type="protein sequence ID" value="KAL2043857.1"/>
    <property type="molecule type" value="Genomic_DNA"/>
</dbReference>
<evidence type="ECO:0000313" key="1">
    <source>
        <dbReference type="EMBL" id="KAL2043857.1"/>
    </source>
</evidence>
<name>A0ABR4ADG1_9LECA</name>
<accession>A0ABR4ADG1</accession>
<reference evidence="1 2" key="1">
    <citation type="submission" date="2024-09" db="EMBL/GenBank/DDBJ databases">
        <title>Rethinking Asexuality: The Enigmatic Case of Functional Sexual Genes in Lepraria (Stereocaulaceae).</title>
        <authorList>
            <person name="Doellman M."/>
            <person name="Sun Y."/>
            <person name="Barcenas-Pena A."/>
            <person name="Lumbsch H.T."/>
            <person name="Grewe F."/>
        </authorList>
    </citation>
    <scope>NUCLEOTIDE SEQUENCE [LARGE SCALE GENOMIC DNA]</scope>
    <source>
        <strain evidence="1 2">Mercado 3170</strain>
    </source>
</reference>
<protein>
    <submittedName>
        <fullName evidence="1">Uncharacterized protein</fullName>
    </submittedName>
</protein>
<evidence type="ECO:0000313" key="2">
    <source>
        <dbReference type="Proteomes" id="UP001590950"/>
    </source>
</evidence>
<gene>
    <name evidence="1" type="ORF">N7G274_003377</name>
</gene>